<dbReference type="InterPro" id="IPR002173">
    <property type="entry name" value="Carboh/pur_kinase_PfkB_CS"/>
</dbReference>
<comment type="similarity">
    <text evidence="7">Belongs to the carbohydrate kinase PfkB family. LacC subfamily.</text>
</comment>
<dbReference type="GO" id="GO:0005988">
    <property type="term" value="P:lactose metabolic process"/>
    <property type="evidence" value="ECO:0007669"/>
    <property type="project" value="UniProtKB-KW"/>
</dbReference>
<reference evidence="11 13" key="2">
    <citation type="journal article" date="2020" name="Extremophiles">
        <title>Genomic analysis of Caldalkalibacillus thermarum TA2.A1 reveals aerobic alkaliphilic metabolism and evolutionary hallmarks linking alkaliphilic bacteria and plant life.</title>
        <authorList>
            <person name="de Jong S.I."/>
            <person name="van den Broek M.A."/>
            <person name="Merkel A.Y."/>
            <person name="de la Torre Cortes P."/>
            <person name="Kalamorz F."/>
            <person name="Cook G.M."/>
            <person name="van Loosdrecht M.C.M."/>
            <person name="McMillan D.G.G."/>
        </authorList>
    </citation>
    <scope>NUCLEOTIDE SEQUENCE [LARGE SCALE GENOMIC DNA]</scope>
    <source>
        <strain evidence="11 13">TA2.A1</strain>
    </source>
</reference>
<organism evidence="10 12">
    <name type="scientific">Caldalkalibacillus thermarum (strain TA2.A1)</name>
    <dbReference type="NCBI Taxonomy" id="986075"/>
    <lineage>
        <taxon>Bacteria</taxon>
        <taxon>Bacillati</taxon>
        <taxon>Bacillota</taxon>
        <taxon>Bacilli</taxon>
        <taxon>Bacillales</taxon>
        <taxon>Bacillaceae</taxon>
        <taxon>Caldalkalibacillus</taxon>
    </lineage>
</organism>
<dbReference type="NCBIfam" id="TIGR03168">
    <property type="entry name" value="1-PFK"/>
    <property type="match status" value="1"/>
</dbReference>
<evidence type="ECO:0000256" key="3">
    <source>
        <dbReference type="ARBA" id="ARBA00022741"/>
    </source>
</evidence>
<dbReference type="GO" id="GO:0005829">
    <property type="term" value="C:cytosol"/>
    <property type="evidence" value="ECO:0007669"/>
    <property type="project" value="TreeGrafter"/>
</dbReference>
<keyword evidence="4 8" id="KW-0418">Kinase</keyword>
<dbReference type="AlphaFoldDB" id="F5L6C1"/>
<dbReference type="PANTHER" id="PTHR46566">
    <property type="entry name" value="1-PHOSPHOFRUCTOKINASE-RELATED"/>
    <property type="match status" value="1"/>
</dbReference>
<feature type="domain" description="Carbohydrate kinase PfkB" evidence="9">
    <location>
        <begin position="10"/>
        <end position="295"/>
    </location>
</feature>
<comment type="function">
    <text evidence="8">Catalyzes the ATP-dependent phosphorylation of fructose-l-phosphate to fructose-l,6-bisphosphate.</text>
</comment>
<dbReference type="InterPro" id="IPR022463">
    <property type="entry name" value="1-PFruKinase"/>
</dbReference>
<dbReference type="GO" id="GO:0009024">
    <property type="term" value="F:tagatose-6-phosphate kinase activity"/>
    <property type="evidence" value="ECO:0007669"/>
    <property type="project" value="UniProtKB-EC"/>
</dbReference>
<dbReference type="KEGG" id="cthu:HUR95_08515"/>
<dbReference type="EMBL" id="AFCE01000123">
    <property type="protein sequence ID" value="EGL83121.1"/>
    <property type="molecule type" value="Genomic_DNA"/>
</dbReference>
<dbReference type="OrthoDB" id="9801219at2"/>
<dbReference type="InterPro" id="IPR011611">
    <property type="entry name" value="PfkB_dom"/>
</dbReference>
<keyword evidence="5 7" id="KW-0067">ATP-binding</keyword>
<dbReference type="Gene3D" id="3.40.1190.20">
    <property type="match status" value="1"/>
</dbReference>
<evidence type="ECO:0000313" key="13">
    <source>
        <dbReference type="Proteomes" id="UP000825179"/>
    </source>
</evidence>
<reference evidence="11" key="3">
    <citation type="submission" date="2021-08" db="EMBL/GenBank/DDBJ databases">
        <authorList>
            <person name="de Jong S."/>
            <person name="van den Broek M."/>
            <person name="Merkel A."/>
            <person name="de la Torre Cortes P."/>
            <person name="Kalamorz F."/>
            <person name="Cook G."/>
            <person name="van Loosdrecht M."/>
            <person name="McMillan D."/>
        </authorList>
    </citation>
    <scope>NUCLEOTIDE SEQUENCE</scope>
    <source>
        <strain evidence="11">TA2.A1</strain>
    </source>
</reference>
<proteinExistence type="inferred from homology"/>
<dbReference type="NCBIfam" id="TIGR03828">
    <property type="entry name" value="pfkB"/>
    <property type="match status" value="1"/>
</dbReference>
<keyword evidence="13" id="KW-1185">Reference proteome</keyword>
<dbReference type="Pfam" id="PF00294">
    <property type="entry name" value="PfkB"/>
    <property type="match status" value="1"/>
</dbReference>
<dbReference type="InterPro" id="IPR029056">
    <property type="entry name" value="Ribokinase-like"/>
</dbReference>
<dbReference type="GO" id="GO:0005524">
    <property type="term" value="F:ATP binding"/>
    <property type="evidence" value="ECO:0007669"/>
    <property type="project" value="UniProtKB-UniRule"/>
</dbReference>
<evidence type="ECO:0000259" key="9">
    <source>
        <dbReference type="Pfam" id="PF00294"/>
    </source>
</evidence>
<dbReference type="eggNOG" id="COG1105">
    <property type="taxonomic scope" value="Bacteria"/>
</dbReference>
<dbReference type="GO" id="GO:0016052">
    <property type="term" value="P:carbohydrate catabolic process"/>
    <property type="evidence" value="ECO:0007669"/>
    <property type="project" value="UniProtKB-ARBA"/>
</dbReference>
<evidence type="ECO:0000256" key="2">
    <source>
        <dbReference type="ARBA" id="ARBA00022679"/>
    </source>
</evidence>
<dbReference type="PIRSF" id="PIRSF000535">
    <property type="entry name" value="1PFK/6PFK/LacC"/>
    <property type="match status" value="1"/>
</dbReference>
<dbReference type="GO" id="GO:0044281">
    <property type="term" value="P:small molecule metabolic process"/>
    <property type="evidence" value="ECO:0007669"/>
    <property type="project" value="UniProtKB-ARBA"/>
</dbReference>
<dbReference type="PANTHER" id="PTHR46566:SF2">
    <property type="entry name" value="ATP-DEPENDENT 6-PHOSPHOFRUCTOKINASE ISOZYME 2"/>
    <property type="match status" value="1"/>
</dbReference>
<keyword evidence="7" id="KW-0423">Lactose metabolism</keyword>
<evidence type="ECO:0000313" key="10">
    <source>
        <dbReference type="EMBL" id="EGL83121.1"/>
    </source>
</evidence>
<keyword evidence="3 7" id="KW-0547">Nucleotide-binding</keyword>
<evidence type="ECO:0000256" key="7">
    <source>
        <dbReference type="PIRNR" id="PIRNR000535"/>
    </source>
</evidence>
<keyword evidence="2 7" id="KW-0808">Transferase</keyword>
<comment type="catalytic activity">
    <reaction evidence="6 8">
        <text>beta-D-fructose 1-phosphate + ATP = beta-D-fructose 1,6-bisphosphate + ADP + H(+)</text>
        <dbReference type="Rhea" id="RHEA:14213"/>
        <dbReference type="ChEBI" id="CHEBI:15378"/>
        <dbReference type="ChEBI" id="CHEBI:30616"/>
        <dbReference type="ChEBI" id="CHEBI:32966"/>
        <dbReference type="ChEBI" id="CHEBI:138881"/>
        <dbReference type="ChEBI" id="CHEBI:456216"/>
        <dbReference type="EC" id="2.7.1.56"/>
    </reaction>
</comment>
<dbReference type="UniPathway" id="UPA00704">
    <property type="reaction ID" value="UER00715"/>
</dbReference>
<dbReference type="CDD" id="cd01164">
    <property type="entry name" value="FruK_PfkB_like"/>
    <property type="match status" value="1"/>
</dbReference>
<gene>
    <name evidence="11" type="primary">pfkB</name>
    <name evidence="10" type="ORF">CathTA2_1334</name>
    <name evidence="11" type="ORF">HUR95_08515</name>
</gene>
<dbReference type="EMBL" id="CP082237">
    <property type="protein sequence ID" value="QZT32467.1"/>
    <property type="molecule type" value="Genomic_DNA"/>
</dbReference>
<evidence type="ECO:0000256" key="6">
    <source>
        <dbReference type="ARBA" id="ARBA00047745"/>
    </source>
</evidence>
<evidence type="ECO:0000313" key="11">
    <source>
        <dbReference type="EMBL" id="QZT32467.1"/>
    </source>
</evidence>
<dbReference type="EC" id="2.7.1.144" evidence="7"/>
<dbReference type="GO" id="GO:2001059">
    <property type="term" value="P:D-tagatose 6-phosphate catabolic process"/>
    <property type="evidence" value="ECO:0007669"/>
    <property type="project" value="UniProtKB-UniPathway"/>
</dbReference>
<dbReference type="FunFam" id="3.40.1190.20:FF:000001">
    <property type="entry name" value="Phosphofructokinase"/>
    <property type="match status" value="1"/>
</dbReference>
<dbReference type="InterPro" id="IPR017583">
    <property type="entry name" value="Tagatose/fructose_Pkinase"/>
</dbReference>
<dbReference type="SUPFAM" id="SSF53613">
    <property type="entry name" value="Ribokinase-like"/>
    <property type="match status" value="1"/>
</dbReference>
<comment type="similarity">
    <text evidence="1">Belongs to the carbohydrate kinase pfkB family.</text>
</comment>
<name>F5L6C1_CALTT</name>
<evidence type="ECO:0000256" key="8">
    <source>
        <dbReference type="RuleBase" id="RU369061"/>
    </source>
</evidence>
<reference evidence="10 12" key="1">
    <citation type="journal article" date="2011" name="J. Bacteriol.">
        <title>Draft genome sequence of the thermoalkaliphilic Caldalkalibacillus thermarum strain TA2.A1.</title>
        <authorList>
            <person name="Kalamorz F."/>
            <person name="Keis S."/>
            <person name="McMillan D.G."/>
            <person name="Olsson K."/>
            <person name="Stanton J.A."/>
            <person name="Stockwell P."/>
            <person name="Black M.A."/>
            <person name="Klingeman D.M."/>
            <person name="Land M.L."/>
            <person name="Han C.S."/>
            <person name="Martin S.L."/>
            <person name="Becher S.A."/>
            <person name="Peddie C.J."/>
            <person name="Morgan H.W."/>
            <person name="Matthies D."/>
            <person name="Preiss L."/>
            <person name="Meier T."/>
            <person name="Brown S.D."/>
            <person name="Cook G.M."/>
        </authorList>
    </citation>
    <scope>NUCLEOTIDE SEQUENCE [LARGE SCALE GENOMIC DNA]</scope>
    <source>
        <strain evidence="10 12">TA2.A1</strain>
    </source>
</reference>
<dbReference type="Proteomes" id="UP000825179">
    <property type="component" value="Chromosome"/>
</dbReference>
<evidence type="ECO:0000256" key="1">
    <source>
        <dbReference type="ARBA" id="ARBA00005380"/>
    </source>
</evidence>
<comment type="catalytic activity">
    <reaction evidence="7">
        <text>D-tagatofuranose 6-phosphate + ATP = D-tagatofuranose 1,6-bisphosphate + ADP + H(+)</text>
        <dbReference type="Rhea" id="RHEA:12420"/>
        <dbReference type="ChEBI" id="CHEBI:15378"/>
        <dbReference type="ChEBI" id="CHEBI:30616"/>
        <dbReference type="ChEBI" id="CHEBI:58694"/>
        <dbReference type="ChEBI" id="CHEBI:58695"/>
        <dbReference type="ChEBI" id="CHEBI:456216"/>
        <dbReference type="EC" id="2.7.1.144"/>
    </reaction>
</comment>
<evidence type="ECO:0000256" key="4">
    <source>
        <dbReference type="ARBA" id="ARBA00022777"/>
    </source>
</evidence>
<comment type="pathway">
    <text evidence="7">Carbohydrate metabolism; D-tagatose 6-phosphate degradation; D-glyceraldehyde 3-phosphate and glycerone phosphate from D-tagatose 6-phosphate: step 1/2.</text>
</comment>
<dbReference type="GO" id="GO:0008662">
    <property type="term" value="F:1-phosphofructokinase activity"/>
    <property type="evidence" value="ECO:0007669"/>
    <property type="project" value="UniProtKB-UniRule"/>
</dbReference>
<dbReference type="Proteomes" id="UP000010716">
    <property type="component" value="Unassembled WGS sequence"/>
</dbReference>
<dbReference type="RefSeq" id="WP_007504271.1">
    <property type="nucleotide sequence ID" value="NZ_AFCE01000123.1"/>
</dbReference>
<protein>
    <recommendedName>
        <fullName evidence="7">Tagatose-6-phosphate kinase</fullName>
        <ecNumber evidence="7">2.7.1.144</ecNumber>
    </recommendedName>
</protein>
<evidence type="ECO:0000256" key="5">
    <source>
        <dbReference type="ARBA" id="ARBA00022840"/>
    </source>
</evidence>
<sequence>MSSTVLTVTLNPAVDKTIYVSGLNIGGLNRVRRTRTDPGGKGVNVAKVLNNFNVPVILTGFIGGRLGQVFLEELRKEQLNLDFVEVDGELRTNIKIVDEAHHITTELNETGFQVGEQDLFRLREKVDELLHHCSCLVLGGSLPSGVPSSIYYDFIQLAKKKAIPTVLDADGTALKEGVKAKPFAIKPNRFELEQLLGRSLETDEALVRAGKELIAEGINIVLISMGSEGALLMSQHEAYKVRPFTIRPQSTVGAGDSMVAALVYGLKKQKSLQEIAAFATAAGTMTAAKPGTEVCTLQEVEKALQRVQVSRISAHFSTC</sequence>
<evidence type="ECO:0000313" key="12">
    <source>
        <dbReference type="Proteomes" id="UP000010716"/>
    </source>
</evidence>
<dbReference type="PROSITE" id="PS00584">
    <property type="entry name" value="PFKB_KINASES_2"/>
    <property type="match status" value="1"/>
</dbReference>
<accession>F5L6C1</accession>